<evidence type="ECO:0000256" key="2">
    <source>
        <dbReference type="ARBA" id="ARBA00022679"/>
    </source>
</evidence>
<evidence type="ECO:0000256" key="3">
    <source>
        <dbReference type="ARBA" id="ARBA00023315"/>
    </source>
</evidence>
<evidence type="ECO:0000313" key="7">
    <source>
        <dbReference type="Proteomes" id="UP000199413"/>
    </source>
</evidence>
<protein>
    <recommendedName>
        <fullName evidence="4">Aminoglycoside N(3)-acetyltransferase</fullName>
        <ecNumber evidence="4">2.3.1.-</ecNumber>
    </recommendedName>
</protein>
<evidence type="ECO:0000256" key="1">
    <source>
        <dbReference type="ARBA" id="ARBA00006383"/>
    </source>
</evidence>
<comment type="catalytic activity">
    <reaction evidence="4">
        <text>a 2-deoxystreptamine antibiotic + acetyl-CoA = an N(3)-acetyl-2-deoxystreptamine antibiotic + CoA + H(+)</text>
        <dbReference type="Rhea" id="RHEA:12665"/>
        <dbReference type="ChEBI" id="CHEBI:15378"/>
        <dbReference type="ChEBI" id="CHEBI:57287"/>
        <dbReference type="ChEBI" id="CHEBI:57288"/>
        <dbReference type="ChEBI" id="CHEBI:57921"/>
        <dbReference type="ChEBI" id="CHEBI:77452"/>
        <dbReference type="EC" id="2.3.1.81"/>
    </reaction>
</comment>
<dbReference type="STRING" id="568872.GA0070624_3358"/>
<evidence type="ECO:0000256" key="5">
    <source>
        <dbReference type="SAM" id="MobiDB-lite"/>
    </source>
</evidence>
<keyword evidence="7" id="KW-1185">Reference proteome</keyword>
<proteinExistence type="inferred from homology"/>
<reference evidence="7" key="1">
    <citation type="submission" date="2016-06" db="EMBL/GenBank/DDBJ databases">
        <authorList>
            <person name="Varghese N."/>
            <person name="Submissions Spin"/>
        </authorList>
    </citation>
    <scope>NUCLEOTIDE SEQUENCE [LARGE SCALE GENOMIC DNA]</scope>
    <source>
        <strain evidence="7">DSM 45431</strain>
    </source>
</reference>
<name>A0A1C6SB99_9ACTN</name>
<dbReference type="InterPro" id="IPR003679">
    <property type="entry name" value="Amioglycoside_AcTrfase"/>
</dbReference>
<feature type="region of interest" description="Disordered" evidence="5">
    <location>
        <begin position="63"/>
        <end position="89"/>
    </location>
</feature>
<keyword evidence="2 4" id="KW-0808">Transferase</keyword>
<dbReference type="SUPFAM" id="SSF110710">
    <property type="entry name" value="TTHA0583/YokD-like"/>
    <property type="match status" value="1"/>
</dbReference>
<dbReference type="OrthoDB" id="7330654at2"/>
<dbReference type="EC" id="2.3.1.-" evidence="4"/>
<dbReference type="GO" id="GO:0046353">
    <property type="term" value="F:aminoglycoside 3-N-acetyltransferase activity"/>
    <property type="evidence" value="ECO:0007669"/>
    <property type="project" value="UniProtKB-EC"/>
</dbReference>
<dbReference type="EMBL" id="FMHV01000002">
    <property type="protein sequence ID" value="SCL26708.1"/>
    <property type="molecule type" value="Genomic_DNA"/>
</dbReference>
<dbReference type="RefSeq" id="WP_091342140.1">
    <property type="nucleotide sequence ID" value="NZ_FMHV01000002.1"/>
</dbReference>
<dbReference type="AlphaFoldDB" id="A0A1C6SB99"/>
<dbReference type="InterPro" id="IPR028345">
    <property type="entry name" value="Antibiotic_NAT-like"/>
</dbReference>
<sequence>MSAGLAEMAAGFAAIGATGRPVCVHSSLRSFGRLDGGPTAIVEAVLAGGGTLMVSTWSGGWYATPPPPGRSRPDNAEDDGSVPTRPAQHCWDPSSPYVHADAVGALAATVVAHPDRRRGDHPLNSFTAVGPLAATLVAGQAPLDVYAPLRALAAHDGLILCMGTGLTSVTAIHLAEQRAGRQMFRRWALTRAGVVECEVGSCSRGFDRLAPMLEPLARRVTVDGSAWTAYPAGPLVARAAAALVADRGAARCRYADCRRCAVMTGGVVVPSPALPPELTQGAG</sequence>
<keyword evidence="3 4" id="KW-0012">Acyltransferase</keyword>
<accession>A0A1C6SB99</accession>
<evidence type="ECO:0000256" key="4">
    <source>
        <dbReference type="RuleBase" id="RU365031"/>
    </source>
</evidence>
<dbReference type="Proteomes" id="UP000199413">
    <property type="component" value="Unassembled WGS sequence"/>
</dbReference>
<gene>
    <name evidence="6" type="ORF">GA0070624_3358</name>
</gene>
<dbReference type="PANTHER" id="PTHR11104">
    <property type="entry name" value="AMINOGLYCOSIDE N3-ACETYLTRANSFERASE"/>
    <property type="match status" value="1"/>
</dbReference>
<keyword evidence="4" id="KW-0046">Antibiotic resistance</keyword>
<evidence type="ECO:0000313" key="6">
    <source>
        <dbReference type="EMBL" id="SCL26708.1"/>
    </source>
</evidence>
<organism evidence="6 7">
    <name type="scientific">Micromonospora rhizosphaerae</name>
    <dbReference type="NCBI Taxonomy" id="568872"/>
    <lineage>
        <taxon>Bacteria</taxon>
        <taxon>Bacillati</taxon>
        <taxon>Actinomycetota</taxon>
        <taxon>Actinomycetes</taxon>
        <taxon>Micromonosporales</taxon>
        <taxon>Micromonosporaceae</taxon>
        <taxon>Micromonospora</taxon>
    </lineage>
</organism>
<comment type="similarity">
    <text evidence="1 4">Belongs to the antibiotic N-acetyltransferase family.</text>
</comment>
<dbReference type="PANTHER" id="PTHR11104:SF0">
    <property type="entry name" value="SPBETA PROPHAGE-DERIVED AMINOGLYCOSIDE N(3')-ACETYLTRANSFERASE-LIKE PROTEIN YOKD"/>
    <property type="match status" value="1"/>
</dbReference>
<dbReference type="GO" id="GO:0046677">
    <property type="term" value="P:response to antibiotic"/>
    <property type="evidence" value="ECO:0007669"/>
    <property type="project" value="UniProtKB-KW"/>
</dbReference>
<dbReference type="Pfam" id="PF02522">
    <property type="entry name" value="Antibiotic_NAT"/>
    <property type="match status" value="1"/>
</dbReference>